<protein>
    <submittedName>
        <fullName evidence="1">Uncharacterized protein</fullName>
    </submittedName>
</protein>
<dbReference type="Proteomes" id="UP000236509">
    <property type="component" value="Unassembled WGS sequence"/>
</dbReference>
<organism evidence="1 2">
    <name type="scientific">Staphylococcus argenteus</name>
    <dbReference type="NCBI Taxonomy" id="985002"/>
    <lineage>
        <taxon>Bacteria</taxon>
        <taxon>Bacillati</taxon>
        <taxon>Bacillota</taxon>
        <taxon>Bacilli</taxon>
        <taxon>Bacillales</taxon>
        <taxon>Staphylococcaceae</taxon>
        <taxon>Staphylococcus</taxon>
    </lineage>
</organism>
<comment type="caution">
    <text evidence="1">The sequence shown here is derived from an EMBL/GenBank/DDBJ whole genome shotgun (WGS) entry which is preliminary data.</text>
</comment>
<evidence type="ECO:0000313" key="1">
    <source>
        <dbReference type="EMBL" id="CRI13269.1"/>
    </source>
</evidence>
<name>A0A7U7JQQ1_9STAP</name>
<proteinExistence type="predicted"/>
<dbReference type="EMBL" id="CVOU01000005">
    <property type="protein sequence ID" value="CRI13269.1"/>
    <property type="molecule type" value="Genomic_DNA"/>
</dbReference>
<dbReference type="AlphaFoldDB" id="A0A7U7JQQ1"/>
<sequence length="48" mass="5841">MFENMSNSNKLQTYCVDLLFVYVYNLNVIKLKAFSRNFHNLHKNMSYF</sequence>
<reference evidence="1 2" key="1">
    <citation type="submission" date="2015-04" db="EMBL/GenBank/DDBJ databases">
        <authorList>
            <person name="Cao L."/>
            <person name="Gao C.H."/>
        </authorList>
    </citation>
    <scope>NUCLEOTIDE SEQUENCE [LARGE SCALE GENOMIC DNA]</scope>
    <source>
        <strain evidence="1 2">SH3</strain>
    </source>
</reference>
<gene>
    <name evidence="1" type="ORF">BN1326_130031</name>
</gene>
<keyword evidence="2" id="KW-1185">Reference proteome</keyword>
<accession>A0A7U7JQQ1</accession>
<evidence type="ECO:0000313" key="2">
    <source>
        <dbReference type="Proteomes" id="UP000236509"/>
    </source>
</evidence>